<feature type="compositionally biased region" description="Acidic residues" evidence="1">
    <location>
        <begin position="141"/>
        <end position="171"/>
    </location>
</feature>
<organism evidence="2 3">
    <name type="scientific">Eimeria praecox</name>
    <dbReference type="NCBI Taxonomy" id="51316"/>
    <lineage>
        <taxon>Eukaryota</taxon>
        <taxon>Sar</taxon>
        <taxon>Alveolata</taxon>
        <taxon>Apicomplexa</taxon>
        <taxon>Conoidasida</taxon>
        <taxon>Coccidia</taxon>
        <taxon>Eucoccidiorida</taxon>
        <taxon>Eimeriorina</taxon>
        <taxon>Eimeriidae</taxon>
        <taxon>Eimeria</taxon>
    </lineage>
</organism>
<dbReference type="EMBL" id="HG697655">
    <property type="protein sequence ID" value="CDI87508.1"/>
    <property type="molecule type" value="Genomic_DNA"/>
</dbReference>
<dbReference type="AlphaFoldDB" id="U6H7Y9"/>
<dbReference type="Proteomes" id="UP000018201">
    <property type="component" value="Unassembled WGS sequence"/>
</dbReference>
<dbReference type="VEuPathDB" id="ToxoDB:EPH_0026670"/>
<evidence type="ECO:0000313" key="2">
    <source>
        <dbReference type="EMBL" id="CDI87508.1"/>
    </source>
</evidence>
<feature type="compositionally biased region" description="Basic and acidic residues" evidence="1">
    <location>
        <begin position="174"/>
        <end position="183"/>
    </location>
</feature>
<reference evidence="2" key="1">
    <citation type="submission" date="2013-10" db="EMBL/GenBank/DDBJ databases">
        <title>Genomic analysis of the causative agents of coccidiosis in chickens.</title>
        <authorList>
            <person name="Reid A.J."/>
            <person name="Blake D."/>
            <person name="Billington K."/>
            <person name="Browne H."/>
            <person name="Dunn M."/>
            <person name="Hung S."/>
            <person name="Kawahara F."/>
            <person name="Miranda-Saavedra D."/>
            <person name="Mourier T."/>
            <person name="Nagra H."/>
            <person name="Otto T.D."/>
            <person name="Rawlings N."/>
            <person name="Sanchez A."/>
            <person name="Sanders M."/>
            <person name="Subramaniam C."/>
            <person name="Tay Y."/>
            <person name="Dear P."/>
            <person name="Doerig C."/>
            <person name="Gruber A."/>
            <person name="Parkinson J."/>
            <person name="Shirley M."/>
            <person name="Wan K.L."/>
            <person name="Berriman M."/>
            <person name="Tomley F."/>
            <person name="Pain A."/>
        </authorList>
    </citation>
    <scope>NUCLEOTIDE SEQUENCE [LARGE SCALE GENOMIC DNA]</scope>
    <source>
        <strain evidence="2">Houghton</strain>
    </source>
</reference>
<name>U6H7Y9_9EIME</name>
<accession>U6H7Y9</accession>
<reference evidence="2" key="2">
    <citation type="submission" date="2013-10" db="EMBL/GenBank/DDBJ databases">
        <authorList>
            <person name="Aslett M."/>
        </authorList>
    </citation>
    <scope>NUCLEOTIDE SEQUENCE [LARGE SCALE GENOMIC DNA]</scope>
    <source>
        <strain evidence="2">Houghton</strain>
    </source>
</reference>
<proteinExistence type="predicted"/>
<feature type="compositionally biased region" description="Acidic residues" evidence="1">
    <location>
        <begin position="123"/>
        <end position="134"/>
    </location>
</feature>
<dbReference type="OrthoDB" id="354446at2759"/>
<evidence type="ECO:0000313" key="3">
    <source>
        <dbReference type="Proteomes" id="UP000018201"/>
    </source>
</evidence>
<protein>
    <submittedName>
        <fullName evidence="2">Serine/threonine protein phosphatase, putative</fullName>
    </submittedName>
</protein>
<keyword evidence="3" id="KW-1185">Reference proteome</keyword>
<gene>
    <name evidence="2" type="ORF">EPH_0026670</name>
</gene>
<feature type="compositionally biased region" description="Low complexity" evidence="1">
    <location>
        <begin position="187"/>
        <end position="201"/>
    </location>
</feature>
<dbReference type="Gene3D" id="3.60.21.10">
    <property type="match status" value="1"/>
</dbReference>
<evidence type="ECO:0000256" key="1">
    <source>
        <dbReference type="SAM" id="MobiDB-lite"/>
    </source>
</evidence>
<sequence>MVVGHTVQESFHVETYCKGKLLAIDTGISKYVANSPHAIEVTPDGEVFEVSVHLNNKKNSIEEGEEGENIVEDNTYLSDTDIISSPKLSIKRRKIDVAPLSFYTLKTNNDSNNTTTTAAAAEAEAEAAETETEAETTAAETEAEEEVATEEEEVATEEEEVATEEEEEETEAATIKENREDRFYQQNTNYNNNAAAADDEL</sequence>
<dbReference type="InterPro" id="IPR029052">
    <property type="entry name" value="Metallo-depent_PP-like"/>
</dbReference>
<feature type="region of interest" description="Disordered" evidence="1">
    <location>
        <begin position="119"/>
        <end position="201"/>
    </location>
</feature>